<dbReference type="CDD" id="cd03137">
    <property type="entry name" value="GATase1_AraC_1"/>
    <property type="match status" value="1"/>
</dbReference>
<accession>A0A127I474</accession>
<evidence type="ECO:0000313" key="5">
    <source>
        <dbReference type="EMBL" id="AMN81579.1"/>
    </source>
</evidence>
<dbReference type="Proteomes" id="UP000070516">
    <property type="component" value="Chromosome"/>
</dbReference>
<dbReference type="PANTHER" id="PTHR43130:SF3">
    <property type="entry name" value="HTH-TYPE TRANSCRIPTIONAL REGULATOR RV1931C"/>
    <property type="match status" value="1"/>
</dbReference>
<dbReference type="InterPro" id="IPR052158">
    <property type="entry name" value="INH-QAR"/>
</dbReference>
<organism evidence="5 6">
    <name type="scientific">Pseudomonas azotoformans</name>
    <dbReference type="NCBI Taxonomy" id="47878"/>
    <lineage>
        <taxon>Bacteria</taxon>
        <taxon>Pseudomonadati</taxon>
        <taxon>Pseudomonadota</taxon>
        <taxon>Gammaproteobacteria</taxon>
        <taxon>Pseudomonadales</taxon>
        <taxon>Pseudomonadaceae</taxon>
        <taxon>Pseudomonas</taxon>
    </lineage>
</organism>
<gene>
    <name evidence="5" type="ORF">AYR47_26150</name>
</gene>
<dbReference type="Pfam" id="PF01965">
    <property type="entry name" value="DJ-1_PfpI"/>
    <property type="match status" value="1"/>
</dbReference>
<dbReference type="KEGG" id="pazo:AYR47_26150"/>
<dbReference type="SMART" id="SM00342">
    <property type="entry name" value="HTH_ARAC"/>
    <property type="match status" value="1"/>
</dbReference>
<dbReference type="InterPro" id="IPR029062">
    <property type="entry name" value="Class_I_gatase-like"/>
</dbReference>
<evidence type="ECO:0000256" key="1">
    <source>
        <dbReference type="ARBA" id="ARBA00023015"/>
    </source>
</evidence>
<dbReference type="InterPro" id="IPR009057">
    <property type="entry name" value="Homeodomain-like_sf"/>
</dbReference>
<protein>
    <submittedName>
        <fullName evidence="5">AraC family transcriptional regulator</fullName>
    </submittedName>
</protein>
<dbReference type="InterPro" id="IPR018060">
    <property type="entry name" value="HTH_AraC"/>
</dbReference>
<dbReference type="Pfam" id="PF12833">
    <property type="entry name" value="HTH_18"/>
    <property type="match status" value="1"/>
</dbReference>
<sequence>MKIGLLAPPRIQMLDLVGPTDVFAEAARQLGKPRAYRISVVGVQPGPIKGTSGLRVETDGCIDTYDTPVDTLLIAGSPAIADITGDLRVLRWVRDQAGKARRVGSVCSGAFVLAAAGLLARRRATTHWNSCAALARQYPDIEVDADSIFIRDGNLYTSAGITAGMDLALALVEEDHGRDLALCVARELVMYLKRPGGQSQFSAQLAAQSAERSTIRDIQHYIIDHLATDLSVPLLARQAGMSERNFARVFKADAGQTPAEFVERARIDGARHLIEGAEVSLKRLADQVGYANVDGFRRAFVRRLGVSPNEYRKIHAPQKRPTPTP</sequence>
<dbReference type="InterPro" id="IPR002818">
    <property type="entry name" value="DJ-1/PfpI"/>
</dbReference>
<keyword evidence="1" id="KW-0805">Transcription regulation</keyword>
<dbReference type="PROSITE" id="PS00041">
    <property type="entry name" value="HTH_ARAC_FAMILY_1"/>
    <property type="match status" value="1"/>
</dbReference>
<dbReference type="EMBL" id="CP014546">
    <property type="protein sequence ID" value="AMN81579.1"/>
    <property type="molecule type" value="Genomic_DNA"/>
</dbReference>
<keyword evidence="2" id="KW-0238">DNA-binding</keyword>
<dbReference type="GO" id="GO:0043565">
    <property type="term" value="F:sequence-specific DNA binding"/>
    <property type="evidence" value="ECO:0007669"/>
    <property type="project" value="InterPro"/>
</dbReference>
<dbReference type="AlphaFoldDB" id="A0A127I474"/>
<dbReference type="GO" id="GO:0003700">
    <property type="term" value="F:DNA-binding transcription factor activity"/>
    <property type="evidence" value="ECO:0007669"/>
    <property type="project" value="InterPro"/>
</dbReference>
<evidence type="ECO:0000256" key="2">
    <source>
        <dbReference type="ARBA" id="ARBA00023125"/>
    </source>
</evidence>
<evidence type="ECO:0000259" key="4">
    <source>
        <dbReference type="PROSITE" id="PS01124"/>
    </source>
</evidence>
<dbReference type="PROSITE" id="PS01124">
    <property type="entry name" value="HTH_ARAC_FAMILY_2"/>
    <property type="match status" value="1"/>
</dbReference>
<dbReference type="Gene3D" id="1.10.10.60">
    <property type="entry name" value="Homeodomain-like"/>
    <property type="match status" value="2"/>
</dbReference>
<reference evidence="5 6" key="1">
    <citation type="submission" date="2016-02" db="EMBL/GenBank/DDBJ databases">
        <title>Complete genome sequence of Pseudomonas azotoformans S4.</title>
        <authorList>
            <person name="Fang Y."/>
            <person name="Wu L."/>
            <person name="Feng G."/>
        </authorList>
    </citation>
    <scope>NUCLEOTIDE SEQUENCE [LARGE SCALE GENOMIC DNA]</scope>
    <source>
        <strain evidence="5 6">S4</strain>
    </source>
</reference>
<evidence type="ECO:0000256" key="3">
    <source>
        <dbReference type="ARBA" id="ARBA00023163"/>
    </source>
</evidence>
<proteinExistence type="predicted"/>
<dbReference type="SUPFAM" id="SSF52317">
    <property type="entry name" value="Class I glutamine amidotransferase-like"/>
    <property type="match status" value="1"/>
</dbReference>
<dbReference type="GO" id="GO:0009893">
    <property type="term" value="P:positive regulation of metabolic process"/>
    <property type="evidence" value="ECO:0007669"/>
    <property type="project" value="UniProtKB-ARBA"/>
</dbReference>
<dbReference type="PANTHER" id="PTHR43130">
    <property type="entry name" value="ARAC-FAMILY TRANSCRIPTIONAL REGULATOR"/>
    <property type="match status" value="1"/>
</dbReference>
<evidence type="ECO:0000313" key="6">
    <source>
        <dbReference type="Proteomes" id="UP000070516"/>
    </source>
</evidence>
<keyword evidence="3" id="KW-0804">Transcription</keyword>
<feature type="domain" description="HTH araC/xylS-type" evidence="4">
    <location>
        <begin position="216"/>
        <end position="314"/>
    </location>
</feature>
<dbReference type="InterPro" id="IPR018062">
    <property type="entry name" value="HTH_AraC-typ_CS"/>
</dbReference>
<dbReference type="Gene3D" id="3.40.50.880">
    <property type="match status" value="1"/>
</dbReference>
<name>A0A127I474_PSEAZ</name>
<dbReference type="SUPFAM" id="SSF46689">
    <property type="entry name" value="Homeodomain-like"/>
    <property type="match status" value="2"/>
</dbReference>